<dbReference type="SUPFAM" id="SSF47769">
    <property type="entry name" value="SAM/Pointed domain"/>
    <property type="match status" value="1"/>
</dbReference>
<feature type="region of interest" description="Disordered" evidence="4">
    <location>
        <begin position="348"/>
        <end position="398"/>
    </location>
</feature>
<protein>
    <recommendedName>
        <fullName evidence="5">HMG box domain-containing protein</fullName>
    </recommendedName>
</protein>
<evidence type="ECO:0000256" key="3">
    <source>
        <dbReference type="PROSITE-ProRule" id="PRU00267"/>
    </source>
</evidence>
<evidence type="ECO:0000256" key="1">
    <source>
        <dbReference type="ARBA" id="ARBA00023125"/>
    </source>
</evidence>
<dbReference type="GO" id="GO:0005634">
    <property type="term" value="C:nucleus"/>
    <property type="evidence" value="ECO:0007669"/>
    <property type="project" value="UniProtKB-UniRule"/>
</dbReference>
<dbReference type="AlphaFoldDB" id="A0A8H7SSG1"/>
<dbReference type="GO" id="GO:0003677">
    <property type="term" value="F:DNA binding"/>
    <property type="evidence" value="ECO:0007669"/>
    <property type="project" value="UniProtKB-UniRule"/>
</dbReference>
<comment type="caution">
    <text evidence="6">The sequence shown here is derived from an EMBL/GenBank/DDBJ whole genome shotgun (WGS) entry which is preliminary data.</text>
</comment>
<feature type="compositionally biased region" description="Polar residues" evidence="4">
    <location>
        <begin position="188"/>
        <end position="200"/>
    </location>
</feature>
<dbReference type="InterPro" id="IPR051965">
    <property type="entry name" value="ChromReg_NeuronalGeneExpr"/>
</dbReference>
<dbReference type="CDD" id="cd09487">
    <property type="entry name" value="SAM_superfamily"/>
    <property type="match status" value="1"/>
</dbReference>
<feature type="compositionally biased region" description="Low complexity" evidence="4">
    <location>
        <begin position="150"/>
        <end position="181"/>
    </location>
</feature>
<dbReference type="PANTHER" id="PTHR46040:SF3">
    <property type="entry name" value="HIGH MOBILITY GROUP PROTEIN 2"/>
    <property type="match status" value="1"/>
</dbReference>
<proteinExistence type="predicted"/>
<dbReference type="SUPFAM" id="SSF47095">
    <property type="entry name" value="HMG-box"/>
    <property type="match status" value="1"/>
</dbReference>
<feature type="DNA-binding region" description="HMG box" evidence="3">
    <location>
        <begin position="230"/>
        <end position="296"/>
    </location>
</feature>
<dbReference type="Gene3D" id="1.10.150.50">
    <property type="entry name" value="Transcription Factor, Ets-1"/>
    <property type="match status" value="1"/>
</dbReference>
<accession>A0A8H7SSG1</accession>
<dbReference type="InterPro" id="IPR036910">
    <property type="entry name" value="HMG_box_dom_sf"/>
</dbReference>
<evidence type="ECO:0000256" key="4">
    <source>
        <dbReference type="SAM" id="MobiDB-lite"/>
    </source>
</evidence>
<dbReference type="SMART" id="SM00454">
    <property type="entry name" value="SAM"/>
    <property type="match status" value="1"/>
</dbReference>
<dbReference type="Gene3D" id="1.10.30.10">
    <property type="entry name" value="High mobility group box domain"/>
    <property type="match status" value="1"/>
</dbReference>
<feature type="domain" description="HMG box" evidence="5">
    <location>
        <begin position="230"/>
        <end position="296"/>
    </location>
</feature>
<evidence type="ECO:0000259" key="5">
    <source>
        <dbReference type="PROSITE" id="PS50118"/>
    </source>
</evidence>
<dbReference type="PANTHER" id="PTHR46040">
    <property type="entry name" value="HIGH MOBILITY GROUP PROTEIN 2"/>
    <property type="match status" value="1"/>
</dbReference>
<feature type="region of interest" description="Disordered" evidence="4">
    <location>
        <begin position="143"/>
        <end position="209"/>
    </location>
</feature>
<evidence type="ECO:0000313" key="6">
    <source>
        <dbReference type="EMBL" id="KAG2235495.1"/>
    </source>
</evidence>
<dbReference type="GO" id="GO:0010468">
    <property type="term" value="P:regulation of gene expression"/>
    <property type="evidence" value="ECO:0007669"/>
    <property type="project" value="TreeGrafter"/>
</dbReference>
<dbReference type="Proteomes" id="UP000613177">
    <property type="component" value="Unassembled WGS sequence"/>
</dbReference>
<dbReference type="InterPro" id="IPR013761">
    <property type="entry name" value="SAM/pointed_sf"/>
</dbReference>
<organism evidence="6 7">
    <name type="scientific">Thamnidium elegans</name>
    <dbReference type="NCBI Taxonomy" id="101142"/>
    <lineage>
        <taxon>Eukaryota</taxon>
        <taxon>Fungi</taxon>
        <taxon>Fungi incertae sedis</taxon>
        <taxon>Mucoromycota</taxon>
        <taxon>Mucoromycotina</taxon>
        <taxon>Mucoromycetes</taxon>
        <taxon>Mucorales</taxon>
        <taxon>Mucorineae</taxon>
        <taxon>Mucoraceae</taxon>
        <taxon>Thamnidium</taxon>
    </lineage>
</organism>
<dbReference type="InterPro" id="IPR009071">
    <property type="entry name" value="HMG_box_dom"/>
</dbReference>
<feature type="compositionally biased region" description="Polar residues" evidence="4">
    <location>
        <begin position="375"/>
        <end position="396"/>
    </location>
</feature>
<evidence type="ECO:0000256" key="2">
    <source>
        <dbReference type="ARBA" id="ARBA00023242"/>
    </source>
</evidence>
<evidence type="ECO:0000313" key="7">
    <source>
        <dbReference type="Proteomes" id="UP000613177"/>
    </source>
</evidence>
<dbReference type="EMBL" id="JAEPRE010000032">
    <property type="protein sequence ID" value="KAG2235495.1"/>
    <property type="molecule type" value="Genomic_DNA"/>
</dbReference>
<dbReference type="InterPro" id="IPR001660">
    <property type="entry name" value="SAM"/>
</dbReference>
<keyword evidence="1 3" id="KW-0238">DNA-binding</keyword>
<dbReference type="Pfam" id="PF00505">
    <property type="entry name" value="HMG_box"/>
    <property type="match status" value="1"/>
</dbReference>
<dbReference type="PROSITE" id="PS50118">
    <property type="entry name" value="HMG_BOX_2"/>
    <property type="match status" value="1"/>
</dbReference>
<dbReference type="Pfam" id="PF00536">
    <property type="entry name" value="SAM_1"/>
    <property type="match status" value="1"/>
</dbReference>
<gene>
    <name evidence="6" type="ORF">INT48_007893</name>
</gene>
<dbReference type="SMART" id="SM00398">
    <property type="entry name" value="HMG"/>
    <property type="match status" value="1"/>
</dbReference>
<name>A0A8H7SSG1_9FUNG</name>
<keyword evidence="7" id="KW-1185">Reference proteome</keyword>
<keyword evidence="2 3" id="KW-0539">Nucleus</keyword>
<sequence>MNTGNNPTISTNQNVLNQQHVDHFLSQCGLSQYFETFIEEGFDRPESLIEITESDLIQMQVKRGHRRLLQRAVANAKGIPSSEPLNIPPLSKTGECNHPFKVPLFEPNSSMAGYLSNKNNNNNNNKPMQPLEAMDVSLQLLAGNNNSPLSTATNTSPSSCSSLSTNTPNNNNTTTASNNTNEYFPSAGTMTHSAQSGMSSTEEETVTSDNVNRLWKRKYHRHAKPDTNAPLKPPSAYVMFSNDVRAELKKQNKSFTDLAKIIGDRWKNISPEEKESYEVNALKSREEYLKKLEEYHKTDSFKKYQQYISDFKAENEAACKNKYTKKKKKIIIIKTWFFMCVARPVGRPRKRHRRDEDKYGSDGTVSDSTKPRRASSMSSQPEEQHMRTPSISSDNRQYPFYLLNEESPSVTVQPK</sequence>
<reference evidence="6" key="1">
    <citation type="submission" date="2021-01" db="EMBL/GenBank/DDBJ databases">
        <title>Metabolic potential, ecology and presence of endohyphal bacteria is reflected in genomic diversity of Mucoromycotina.</title>
        <authorList>
            <person name="Muszewska A."/>
            <person name="Okrasinska A."/>
            <person name="Steczkiewicz K."/>
            <person name="Drgas O."/>
            <person name="Orlowska M."/>
            <person name="Perlinska-Lenart U."/>
            <person name="Aleksandrzak-Piekarczyk T."/>
            <person name="Szatraj K."/>
            <person name="Zielenkiewicz U."/>
            <person name="Pilsyk S."/>
            <person name="Malc E."/>
            <person name="Mieczkowski P."/>
            <person name="Kruszewska J.S."/>
            <person name="Biernat P."/>
            <person name="Pawlowska J."/>
        </authorList>
    </citation>
    <scope>NUCLEOTIDE SEQUENCE</scope>
    <source>
        <strain evidence="6">WA0000018081</strain>
    </source>
</reference>